<dbReference type="Gene3D" id="1.10.10.60">
    <property type="entry name" value="Homeodomain-like"/>
    <property type="match status" value="1"/>
</dbReference>
<evidence type="ECO:0000313" key="6">
    <source>
        <dbReference type="Proteomes" id="UP000250369"/>
    </source>
</evidence>
<keyword evidence="2" id="KW-0238">DNA-binding</keyword>
<protein>
    <submittedName>
        <fullName evidence="5">AraC family transcriptional regulator</fullName>
    </submittedName>
</protein>
<evidence type="ECO:0000256" key="1">
    <source>
        <dbReference type="ARBA" id="ARBA00023015"/>
    </source>
</evidence>
<keyword evidence="1" id="KW-0805">Transcription regulation</keyword>
<dbReference type="Gene3D" id="2.60.120.10">
    <property type="entry name" value="Jelly Rolls"/>
    <property type="match status" value="1"/>
</dbReference>
<evidence type="ECO:0000313" key="5">
    <source>
        <dbReference type="EMBL" id="RAV11877.1"/>
    </source>
</evidence>
<dbReference type="InterPro" id="IPR014710">
    <property type="entry name" value="RmlC-like_jellyroll"/>
</dbReference>
<dbReference type="SUPFAM" id="SSF46689">
    <property type="entry name" value="Homeodomain-like"/>
    <property type="match status" value="2"/>
</dbReference>
<dbReference type="Proteomes" id="UP000250369">
    <property type="component" value="Unassembled WGS sequence"/>
</dbReference>
<dbReference type="InterPro" id="IPR018062">
    <property type="entry name" value="HTH_AraC-typ_CS"/>
</dbReference>
<evidence type="ECO:0000256" key="2">
    <source>
        <dbReference type="ARBA" id="ARBA00023125"/>
    </source>
</evidence>
<dbReference type="PROSITE" id="PS00041">
    <property type="entry name" value="HTH_ARAC_FAMILY_1"/>
    <property type="match status" value="1"/>
</dbReference>
<dbReference type="InterPro" id="IPR003313">
    <property type="entry name" value="AraC-bd"/>
</dbReference>
<reference evidence="5 6" key="1">
    <citation type="journal article" date="2009" name="Int. J. Syst. Evol. Microbiol.">
        <title>Paenibacillus contaminans sp. nov., isolated from a contaminated laboratory plate.</title>
        <authorList>
            <person name="Chou J.H."/>
            <person name="Lee J.H."/>
            <person name="Lin M.C."/>
            <person name="Chang P.S."/>
            <person name="Arun A.B."/>
            <person name="Young C.C."/>
            <person name="Chen W.M."/>
        </authorList>
    </citation>
    <scope>NUCLEOTIDE SEQUENCE [LARGE SCALE GENOMIC DNA]</scope>
    <source>
        <strain evidence="5 6">CKOBP-6</strain>
    </source>
</reference>
<organism evidence="5 6">
    <name type="scientific">Paenibacillus contaminans</name>
    <dbReference type="NCBI Taxonomy" id="450362"/>
    <lineage>
        <taxon>Bacteria</taxon>
        <taxon>Bacillati</taxon>
        <taxon>Bacillota</taxon>
        <taxon>Bacilli</taxon>
        <taxon>Bacillales</taxon>
        <taxon>Paenibacillaceae</taxon>
        <taxon>Paenibacillus</taxon>
    </lineage>
</organism>
<dbReference type="InterPro" id="IPR009057">
    <property type="entry name" value="Homeodomain-like_sf"/>
</dbReference>
<dbReference type="PRINTS" id="PR00032">
    <property type="entry name" value="HTHARAC"/>
</dbReference>
<dbReference type="GO" id="GO:0043565">
    <property type="term" value="F:sequence-specific DNA binding"/>
    <property type="evidence" value="ECO:0007669"/>
    <property type="project" value="InterPro"/>
</dbReference>
<evidence type="ECO:0000259" key="4">
    <source>
        <dbReference type="PROSITE" id="PS01124"/>
    </source>
</evidence>
<keyword evidence="6" id="KW-1185">Reference proteome</keyword>
<dbReference type="Pfam" id="PF12833">
    <property type="entry name" value="HTH_18"/>
    <property type="match status" value="1"/>
</dbReference>
<keyword evidence="3" id="KW-0804">Transcription</keyword>
<comment type="caution">
    <text evidence="5">The sequence shown here is derived from an EMBL/GenBank/DDBJ whole genome shotgun (WGS) entry which is preliminary data.</text>
</comment>
<dbReference type="AlphaFoldDB" id="A0A329M4I5"/>
<dbReference type="InterPro" id="IPR020449">
    <property type="entry name" value="Tscrpt_reg_AraC-type_HTH"/>
</dbReference>
<dbReference type="InterPro" id="IPR011051">
    <property type="entry name" value="RmlC_Cupin_sf"/>
</dbReference>
<dbReference type="PANTHER" id="PTHR43280:SF28">
    <property type="entry name" value="HTH-TYPE TRANSCRIPTIONAL ACTIVATOR RHAS"/>
    <property type="match status" value="1"/>
</dbReference>
<evidence type="ECO:0000256" key="3">
    <source>
        <dbReference type="ARBA" id="ARBA00023163"/>
    </source>
</evidence>
<dbReference type="SUPFAM" id="SSF51182">
    <property type="entry name" value="RmlC-like cupins"/>
    <property type="match status" value="1"/>
</dbReference>
<dbReference type="Pfam" id="PF02311">
    <property type="entry name" value="AraC_binding"/>
    <property type="match status" value="1"/>
</dbReference>
<dbReference type="SMART" id="SM00342">
    <property type="entry name" value="HTH_ARAC"/>
    <property type="match status" value="1"/>
</dbReference>
<gene>
    <name evidence="5" type="ORF">DQG23_35440</name>
</gene>
<name>A0A329M4I5_9BACL</name>
<dbReference type="EMBL" id="QMFB01000035">
    <property type="protein sequence ID" value="RAV11877.1"/>
    <property type="molecule type" value="Genomic_DNA"/>
</dbReference>
<proteinExistence type="predicted"/>
<accession>A0A329M4I5</accession>
<dbReference type="InterPro" id="IPR018060">
    <property type="entry name" value="HTH_AraC"/>
</dbReference>
<dbReference type="PANTHER" id="PTHR43280">
    <property type="entry name" value="ARAC-FAMILY TRANSCRIPTIONAL REGULATOR"/>
    <property type="match status" value="1"/>
</dbReference>
<dbReference type="PROSITE" id="PS01124">
    <property type="entry name" value="HTH_ARAC_FAMILY_2"/>
    <property type="match status" value="1"/>
</dbReference>
<feature type="domain" description="HTH araC/xylS-type" evidence="4">
    <location>
        <begin position="176"/>
        <end position="274"/>
    </location>
</feature>
<dbReference type="GO" id="GO:0003700">
    <property type="term" value="F:DNA-binding transcription factor activity"/>
    <property type="evidence" value="ECO:0007669"/>
    <property type="project" value="InterPro"/>
</dbReference>
<sequence>MRETFVLELHNHAFVEINYVSEGAGFQYIEGRTIPVVKGDLFYLPIGASHVFRPASPQKDRNRLIVYNCLMGEAFLRQLVKAFPLGERLSRMLAAEYPEQPWLHLKDRDGTFQLLFNTLMDEYARKGTDFYPLLQAEALRLLVHINRLQHSHQGEEALPGDDFSPSLKEPAADPLDRAIARMRGRPDETPTVAQLAAESGLSERQFRRRFAMRTGMSYTDYVHKMRVEASCNLLRTTTDKIAAIAQQVGYQDIKFFNRLFKSKTGMTPREYRGMERKRLFPLDNKQ</sequence>